<evidence type="ECO:0000313" key="1">
    <source>
        <dbReference type="EMBL" id="TXG69056.1"/>
    </source>
</evidence>
<gene>
    <name evidence="1" type="ORF">EZV62_003991</name>
</gene>
<dbReference type="Proteomes" id="UP000323000">
    <property type="component" value="Chromosome 2"/>
</dbReference>
<comment type="caution">
    <text evidence="1">The sequence shown here is derived from an EMBL/GenBank/DDBJ whole genome shotgun (WGS) entry which is preliminary data.</text>
</comment>
<dbReference type="PANTHER" id="PTHR36713">
    <property type="entry name" value="OS09G0344700 PROTEIN"/>
    <property type="match status" value="1"/>
</dbReference>
<dbReference type="OrthoDB" id="773986at2759"/>
<sequence length="203" mass="21042">MEATKEGTGLLNSILPPRLEDAGLEDCALPPDSIKEAFLRAASAVSSRASTLFHDDDDDDLAPCVEDPWPAAAKDATSDTVVGVPPVPEALGPCGVLKGDGVVEEGENKVVVVGGGDVEEGKGGDGCVEGLKVWMDSLSSTKLLGCSLESIDDSMSLWGVGRSRINGWLVGGVSGIRSCARMLKIGWKAISEYFEACSFAAVA</sequence>
<dbReference type="AlphaFoldDB" id="A0A5C7IKS2"/>
<reference evidence="2" key="1">
    <citation type="journal article" date="2019" name="Gigascience">
        <title>De novo genome assembly of the endangered Acer yangbiense, a plant species with extremely small populations endemic to Yunnan Province, China.</title>
        <authorList>
            <person name="Yang J."/>
            <person name="Wariss H.M."/>
            <person name="Tao L."/>
            <person name="Zhang R."/>
            <person name="Yun Q."/>
            <person name="Hollingsworth P."/>
            <person name="Dao Z."/>
            <person name="Luo G."/>
            <person name="Guo H."/>
            <person name="Ma Y."/>
            <person name="Sun W."/>
        </authorList>
    </citation>
    <scope>NUCLEOTIDE SEQUENCE [LARGE SCALE GENOMIC DNA]</scope>
    <source>
        <strain evidence="2">cv. Malutang</strain>
    </source>
</reference>
<accession>A0A5C7IKS2</accession>
<name>A0A5C7IKS2_9ROSI</name>
<dbReference type="EMBL" id="VAHF01000002">
    <property type="protein sequence ID" value="TXG69056.1"/>
    <property type="molecule type" value="Genomic_DNA"/>
</dbReference>
<proteinExistence type="predicted"/>
<keyword evidence="2" id="KW-1185">Reference proteome</keyword>
<organism evidence="1 2">
    <name type="scientific">Acer yangbiense</name>
    <dbReference type="NCBI Taxonomy" id="1000413"/>
    <lineage>
        <taxon>Eukaryota</taxon>
        <taxon>Viridiplantae</taxon>
        <taxon>Streptophyta</taxon>
        <taxon>Embryophyta</taxon>
        <taxon>Tracheophyta</taxon>
        <taxon>Spermatophyta</taxon>
        <taxon>Magnoliopsida</taxon>
        <taxon>eudicotyledons</taxon>
        <taxon>Gunneridae</taxon>
        <taxon>Pentapetalae</taxon>
        <taxon>rosids</taxon>
        <taxon>malvids</taxon>
        <taxon>Sapindales</taxon>
        <taxon>Sapindaceae</taxon>
        <taxon>Hippocastanoideae</taxon>
        <taxon>Acereae</taxon>
        <taxon>Acer</taxon>
    </lineage>
</organism>
<protein>
    <submittedName>
        <fullName evidence="1">Uncharacterized protein</fullName>
    </submittedName>
</protein>
<evidence type="ECO:0000313" key="2">
    <source>
        <dbReference type="Proteomes" id="UP000323000"/>
    </source>
</evidence>
<dbReference type="PANTHER" id="PTHR36713:SF1">
    <property type="entry name" value="OS09G0344700 PROTEIN"/>
    <property type="match status" value="1"/>
</dbReference>